<dbReference type="SMART" id="SM00148">
    <property type="entry name" value="PLCXc"/>
    <property type="match status" value="1"/>
</dbReference>
<evidence type="ECO:0000259" key="2">
    <source>
        <dbReference type="SMART" id="SM00148"/>
    </source>
</evidence>
<dbReference type="Pfam" id="PF00388">
    <property type="entry name" value="PI-PLC-X"/>
    <property type="match status" value="1"/>
</dbReference>
<evidence type="ECO:0000313" key="4">
    <source>
        <dbReference type="Proteomes" id="UP001610728"/>
    </source>
</evidence>
<reference evidence="3 4" key="1">
    <citation type="submission" date="2020-05" db="EMBL/GenBank/DDBJ databases">
        <title>Ceratocystis lukuohia genome.</title>
        <authorList>
            <person name="Harrington T.C."/>
            <person name="Kim K."/>
            <person name="Mayers C.G."/>
        </authorList>
    </citation>
    <scope>NUCLEOTIDE SEQUENCE [LARGE SCALE GENOMIC DNA]</scope>
    <source>
        <strain evidence="3 4">C4212</strain>
    </source>
</reference>
<proteinExistence type="predicted"/>
<keyword evidence="1" id="KW-0732">Signal</keyword>
<evidence type="ECO:0000313" key="3">
    <source>
        <dbReference type="EMBL" id="KAL2885228.1"/>
    </source>
</evidence>
<dbReference type="PROSITE" id="PS50007">
    <property type="entry name" value="PIPLC_X_DOMAIN"/>
    <property type="match status" value="1"/>
</dbReference>
<protein>
    <submittedName>
        <fullName evidence="3">1-phosphatidylinositol phosphodiesterase</fullName>
    </submittedName>
</protein>
<gene>
    <name evidence="3" type="ORF">HOO65_080178</name>
</gene>
<evidence type="ECO:0000256" key="1">
    <source>
        <dbReference type="SAM" id="SignalP"/>
    </source>
</evidence>
<dbReference type="Proteomes" id="UP001610728">
    <property type="component" value="Unassembled WGS sequence"/>
</dbReference>
<feature type="signal peptide" evidence="1">
    <location>
        <begin position="1"/>
        <end position="17"/>
    </location>
</feature>
<name>A0ABR4MAH0_9PEZI</name>
<comment type="caution">
    <text evidence="3">The sequence shown here is derived from an EMBL/GenBank/DDBJ whole genome shotgun (WGS) entry which is preliminary data.</text>
</comment>
<dbReference type="InterPro" id="IPR000909">
    <property type="entry name" value="PLipase_C_PInositol-sp_X_dom"/>
</dbReference>
<feature type="chain" id="PRO_5046813601" evidence="1">
    <location>
        <begin position="18"/>
        <end position="341"/>
    </location>
</feature>
<dbReference type="Gene3D" id="3.20.20.190">
    <property type="entry name" value="Phosphatidylinositol (PI) phosphodiesterase"/>
    <property type="match status" value="1"/>
</dbReference>
<organism evidence="3 4">
    <name type="scientific">Ceratocystis lukuohia</name>
    <dbReference type="NCBI Taxonomy" id="2019550"/>
    <lineage>
        <taxon>Eukaryota</taxon>
        <taxon>Fungi</taxon>
        <taxon>Dikarya</taxon>
        <taxon>Ascomycota</taxon>
        <taxon>Pezizomycotina</taxon>
        <taxon>Sordariomycetes</taxon>
        <taxon>Hypocreomycetidae</taxon>
        <taxon>Microascales</taxon>
        <taxon>Ceratocystidaceae</taxon>
        <taxon>Ceratocystis</taxon>
    </lineage>
</organism>
<dbReference type="InterPro" id="IPR051057">
    <property type="entry name" value="PI-PLC_domain"/>
</dbReference>
<sequence>MRFSLLATLACLGIGHASQYKCIFDVWSFDVGVGKYADWMDAIADDMPLSSFSIPGTHHSMTYHHENSLMQTQNEPLYRQLDGGIRYIDITCRYGKQGILVTRGFSKTIYSLDTALRMLFDFLDAHPREAIILRIRRGGIFSESKAFFDSFEKRFIPGSDIGDRAAKYIYGIDTDGITAAPTLGELRGKVLILQDFEITPPGRYGLPWNSNTVSSYNSKFSPSTLFMESQWAGIKSHLSGEPSPNSNKLRITHTTASTGISPLQVAAMNRPRAGMNRFLGRYLWQPDAKCFGIIVMDFPGDYLIRSILKLNDKYRVSKPGGLTSDSTDIPTYNIYFQKNEL</sequence>
<dbReference type="PANTHER" id="PTHR13593">
    <property type="match status" value="1"/>
</dbReference>
<dbReference type="EMBL" id="JABSNW010000008">
    <property type="protein sequence ID" value="KAL2885228.1"/>
    <property type="molecule type" value="Genomic_DNA"/>
</dbReference>
<dbReference type="GeneID" id="98120914"/>
<keyword evidence="4" id="KW-1185">Reference proteome</keyword>
<dbReference type="RefSeq" id="XP_070856408.1">
    <property type="nucleotide sequence ID" value="XM_071001497.1"/>
</dbReference>
<feature type="domain" description="Phosphatidylinositol-specific phospholipase C X" evidence="2">
    <location>
        <begin position="45"/>
        <end position="195"/>
    </location>
</feature>
<accession>A0ABR4MAH0</accession>
<dbReference type="SUPFAM" id="SSF51695">
    <property type="entry name" value="PLC-like phosphodiesterases"/>
    <property type="match status" value="1"/>
</dbReference>
<dbReference type="PANTHER" id="PTHR13593:SF113">
    <property type="entry name" value="SI:DKEY-266F7.9"/>
    <property type="match status" value="1"/>
</dbReference>
<dbReference type="InterPro" id="IPR017946">
    <property type="entry name" value="PLC-like_Pdiesterase_TIM-brl"/>
</dbReference>